<name>A0A3M6UBN6_POCDA</name>
<dbReference type="AlphaFoldDB" id="A0A3M6UBN6"/>
<organism evidence="1 2">
    <name type="scientific">Pocillopora damicornis</name>
    <name type="common">Cauliflower coral</name>
    <name type="synonym">Millepora damicornis</name>
    <dbReference type="NCBI Taxonomy" id="46731"/>
    <lineage>
        <taxon>Eukaryota</taxon>
        <taxon>Metazoa</taxon>
        <taxon>Cnidaria</taxon>
        <taxon>Anthozoa</taxon>
        <taxon>Hexacorallia</taxon>
        <taxon>Scleractinia</taxon>
        <taxon>Astrocoeniina</taxon>
        <taxon>Pocilloporidae</taxon>
        <taxon>Pocillopora</taxon>
    </lineage>
</organism>
<evidence type="ECO:0000313" key="1">
    <source>
        <dbReference type="EMBL" id="RMX51065.1"/>
    </source>
</evidence>
<reference evidence="1 2" key="1">
    <citation type="journal article" date="2018" name="Sci. Rep.">
        <title>Comparative analysis of the Pocillopora damicornis genome highlights role of immune system in coral evolution.</title>
        <authorList>
            <person name="Cunning R."/>
            <person name="Bay R.A."/>
            <person name="Gillette P."/>
            <person name="Baker A.C."/>
            <person name="Traylor-Knowles N."/>
        </authorList>
    </citation>
    <scope>NUCLEOTIDE SEQUENCE [LARGE SCALE GENOMIC DNA]</scope>
    <source>
        <strain evidence="1">RSMAS</strain>
        <tissue evidence="1">Whole animal</tissue>
    </source>
</reference>
<accession>A0A3M6UBN6</accession>
<proteinExistence type="predicted"/>
<gene>
    <name evidence="1" type="ORF">pdam_00018910</name>
</gene>
<dbReference type="Proteomes" id="UP000275408">
    <property type="component" value="Unassembled WGS sequence"/>
</dbReference>
<keyword evidence="2" id="KW-1185">Reference proteome</keyword>
<evidence type="ECO:0000313" key="2">
    <source>
        <dbReference type="Proteomes" id="UP000275408"/>
    </source>
</evidence>
<feature type="non-terminal residue" evidence="1">
    <location>
        <position position="169"/>
    </location>
</feature>
<dbReference type="EMBL" id="RCHS01001842">
    <property type="protein sequence ID" value="RMX51065.1"/>
    <property type="molecule type" value="Genomic_DNA"/>
</dbReference>
<protein>
    <submittedName>
        <fullName evidence="1">Uncharacterized protein</fullName>
    </submittedName>
</protein>
<sequence>MSTFTLTWSAELLRVGKFIPLRSFEVHQMEKEQSSMALHFYIARLHVPGLVFLNLSKKSSLSHPGHCDPACVRVSSLMASVAASNPEPHSHLSLVNVVTVTFNMAVTMKIVVPASFHVKRAIDGARRAALSAIEGEIPTATAVVTSCNPEVTSKVDMEGSVCEVLHEIA</sequence>
<comment type="caution">
    <text evidence="1">The sequence shown here is derived from an EMBL/GenBank/DDBJ whole genome shotgun (WGS) entry which is preliminary data.</text>
</comment>